<evidence type="ECO:0000313" key="6">
    <source>
        <dbReference type="Proteomes" id="UP000199417"/>
    </source>
</evidence>
<evidence type="ECO:0000313" key="5">
    <source>
        <dbReference type="EMBL" id="SDC63787.1"/>
    </source>
</evidence>
<dbReference type="Gene3D" id="3.90.1300.10">
    <property type="entry name" value="Amidase signature (AS) domain"/>
    <property type="match status" value="1"/>
</dbReference>
<dbReference type="InterPro" id="IPR023631">
    <property type="entry name" value="Amidase_dom"/>
</dbReference>
<dbReference type="STRING" id="168276.SAMN05444580_101458"/>
<dbReference type="PANTHER" id="PTHR11895">
    <property type="entry name" value="TRANSAMIDASE"/>
    <property type="match status" value="1"/>
</dbReference>
<proteinExistence type="inferred from homology"/>
<dbReference type="SUPFAM" id="SSF75304">
    <property type="entry name" value="Amidase signature (AS) enzymes"/>
    <property type="match status" value="1"/>
</dbReference>
<dbReference type="Proteomes" id="UP000199417">
    <property type="component" value="Unassembled WGS sequence"/>
</dbReference>
<dbReference type="InterPro" id="IPR000120">
    <property type="entry name" value="Amidase"/>
</dbReference>
<sequence>MTGPDFTAASIAARVRAGELTPLDAVDDALGRIAARDPRFRAFVTVRAEQARAEAAALAGRADLASLPLAGVPIAVKDNVAVTGHPEGDGSAATSRVPKTEDHVVVARLRAAGAVVVGITAVPELCVWGATDTPDAITRNPWNPERTPGGSSGGSAAAVAAGMVPVAHGNDGMGSIRIPAADCGLFGIKPGRGLVPAELGVNSWFGMSENGPLTTTVEDAALLLSVMAGRPELAEIADPGALRIGVSVASPLRVMRVDPHWRAAAEGAAAVLGGAGHHVATARLPYPVNPLPLFARWTAGTAADAKSLDPALLQPRTRRHAALGRVLAGRVTAGPVDRLVSALESYFTEHDVVITPTLAAAPIPALRWSEKSWLSNVVANIRYAPFPSLWNLVGWPAASVPVGIHPESGTPLGVQIAAPPGGEARILAVAAQFEQLRPWTRVASV</sequence>
<accession>A0A1G6N8T8</accession>
<comment type="catalytic activity">
    <reaction evidence="1">
        <text>a monocarboxylic acid amide + H2O = a monocarboxylate + NH4(+)</text>
        <dbReference type="Rhea" id="RHEA:12020"/>
        <dbReference type="ChEBI" id="CHEBI:15377"/>
        <dbReference type="ChEBI" id="CHEBI:28938"/>
        <dbReference type="ChEBI" id="CHEBI:35757"/>
        <dbReference type="ChEBI" id="CHEBI:83628"/>
        <dbReference type="EC" id="3.5.1.4"/>
    </reaction>
</comment>
<feature type="domain" description="Amidase" evidence="4">
    <location>
        <begin position="25"/>
        <end position="427"/>
    </location>
</feature>
<dbReference type="InterPro" id="IPR036928">
    <property type="entry name" value="AS_sf"/>
</dbReference>
<evidence type="ECO:0000256" key="1">
    <source>
        <dbReference type="ARBA" id="ARBA00001311"/>
    </source>
</evidence>
<dbReference type="EMBL" id="FNAB01000001">
    <property type="protein sequence ID" value="SDC63787.1"/>
    <property type="molecule type" value="Genomic_DNA"/>
</dbReference>
<protein>
    <recommendedName>
        <fullName evidence="3">amidase</fullName>
        <ecNumber evidence="3">3.5.1.4</ecNumber>
    </recommendedName>
</protein>
<dbReference type="GO" id="GO:0004040">
    <property type="term" value="F:amidase activity"/>
    <property type="evidence" value="ECO:0007669"/>
    <property type="project" value="UniProtKB-EC"/>
</dbReference>
<name>A0A1G6N8T8_9NOCA</name>
<dbReference type="EC" id="3.5.1.4" evidence="3"/>
<evidence type="ECO:0000256" key="3">
    <source>
        <dbReference type="ARBA" id="ARBA00012922"/>
    </source>
</evidence>
<keyword evidence="6" id="KW-1185">Reference proteome</keyword>
<comment type="similarity">
    <text evidence="2">Belongs to the amidase family.</text>
</comment>
<dbReference type="PANTHER" id="PTHR11895:SF7">
    <property type="entry name" value="GLUTAMYL-TRNA(GLN) AMIDOTRANSFERASE SUBUNIT A, MITOCHONDRIAL"/>
    <property type="match status" value="1"/>
</dbReference>
<organism evidence="5 6">
    <name type="scientific">Rhodococcus tukisamuensis</name>
    <dbReference type="NCBI Taxonomy" id="168276"/>
    <lineage>
        <taxon>Bacteria</taxon>
        <taxon>Bacillati</taxon>
        <taxon>Actinomycetota</taxon>
        <taxon>Actinomycetes</taxon>
        <taxon>Mycobacteriales</taxon>
        <taxon>Nocardiaceae</taxon>
        <taxon>Rhodococcus</taxon>
    </lineage>
</organism>
<dbReference type="Pfam" id="PF01425">
    <property type="entry name" value="Amidase"/>
    <property type="match status" value="1"/>
</dbReference>
<dbReference type="RefSeq" id="WP_072845491.1">
    <property type="nucleotide sequence ID" value="NZ_FNAB01000001.1"/>
</dbReference>
<evidence type="ECO:0000256" key="2">
    <source>
        <dbReference type="ARBA" id="ARBA00009199"/>
    </source>
</evidence>
<dbReference type="AlphaFoldDB" id="A0A1G6N8T8"/>
<reference evidence="5 6" key="1">
    <citation type="submission" date="2016-10" db="EMBL/GenBank/DDBJ databases">
        <authorList>
            <person name="de Groot N.N."/>
        </authorList>
    </citation>
    <scope>NUCLEOTIDE SEQUENCE [LARGE SCALE GENOMIC DNA]</scope>
    <source>
        <strain evidence="5 6">JCM 11308</strain>
    </source>
</reference>
<evidence type="ECO:0000259" key="4">
    <source>
        <dbReference type="Pfam" id="PF01425"/>
    </source>
</evidence>
<gene>
    <name evidence="5" type="ORF">SAMN05444580_101458</name>
</gene>